<dbReference type="Proteomes" id="UP001055057">
    <property type="component" value="Unassembled WGS sequence"/>
</dbReference>
<sequence length="155" mass="17158">MDHAHAVGLVVECKPIVGEVTRAAGLHLTKGTARSDRRAEGDAMDYDRNLTACISGALKPHCTPTQTRRVKRRVHEGVLDAMQERLDRMPDAMKIRRQTVEHPFGTLTTRMVATHFPTRTLAKVRTGMSLHVPACDMKRLIRIFGAGPLIAANRA</sequence>
<keyword evidence="2" id="KW-1185">Reference proteome</keyword>
<proteinExistence type="predicted"/>
<dbReference type="PANTHER" id="PTHR33408:SF4">
    <property type="entry name" value="TRANSPOSASE DDE DOMAIN-CONTAINING PROTEIN"/>
    <property type="match status" value="1"/>
</dbReference>
<organism evidence="1 2">
    <name type="scientific">Methylobacterium trifolii</name>
    <dbReference type="NCBI Taxonomy" id="1003092"/>
    <lineage>
        <taxon>Bacteria</taxon>
        <taxon>Pseudomonadati</taxon>
        <taxon>Pseudomonadota</taxon>
        <taxon>Alphaproteobacteria</taxon>
        <taxon>Hyphomicrobiales</taxon>
        <taxon>Methylobacteriaceae</taxon>
        <taxon>Methylobacterium</taxon>
    </lineage>
</organism>
<evidence type="ECO:0000313" key="1">
    <source>
        <dbReference type="EMBL" id="GJE59411.1"/>
    </source>
</evidence>
<comment type="caution">
    <text evidence="1">The sequence shown here is derived from an EMBL/GenBank/DDBJ whole genome shotgun (WGS) entry which is preliminary data.</text>
</comment>
<evidence type="ECO:0000313" key="2">
    <source>
        <dbReference type="Proteomes" id="UP001055057"/>
    </source>
</evidence>
<name>A0ABQ4TWI2_9HYPH</name>
<gene>
    <name evidence="1" type="ORF">MPOCJGCO_1502</name>
</gene>
<reference evidence="1" key="1">
    <citation type="journal article" date="2021" name="Front. Microbiol.">
        <title>Comprehensive Comparative Genomics and Phenotyping of Methylobacterium Species.</title>
        <authorList>
            <person name="Alessa O."/>
            <person name="Ogura Y."/>
            <person name="Fujitani Y."/>
            <person name="Takami H."/>
            <person name="Hayashi T."/>
            <person name="Sahin N."/>
            <person name="Tani A."/>
        </authorList>
    </citation>
    <scope>NUCLEOTIDE SEQUENCE</scope>
    <source>
        <strain evidence="1">DSM 23632</strain>
    </source>
</reference>
<dbReference type="PANTHER" id="PTHR33408">
    <property type="entry name" value="TRANSPOSASE"/>
    <property type="match status" value="1"/>
</dbReference>
<protein>
    <recommendedName>
        <fullName evidence="3">Transposase</fullName>
    </recommendedName>
</protein>
<reference evidence="1" key="2">
    <citation type="submission" date="2021-08" db="EMBL/GenBank/DDBJ databases">
        <authorList>
            <person name="Tani A."/>
            <person name="Ola A."/>
            <person name="Ogura Y."/>
            <person name="Katsura K."/>
            <person name="Hayashi T."/>
        </authorList>
    </citation>
    <scope>NUCLEOTIDE SEQUENCE</scope>
    <source>
        <strain evidence="1">DSM 23632</strain>
    </source>
</reference>
<evidence type="ECO:0008006" key="3">
    <source>
        <dbReference type="Google" id="ProtNLM"/>
    </source>
</evidence>
<accession>A0ABQ4TWI2</accession>
<dbReference type="EMBL" id="BPRB01000078">
    <property type="protein sequence ID" value="GJE59411.1"/>
    <property type="molecule type" value="Genomic_DNA"/>
</dbReference>